<sequence length="245" mass="27349">MYSSREWRTACGVTNPGPLDHKRSRNSHPCFFRKTVKFTAPLFGKEIRRMVMYKEITIAPKTSGELNFRAIVFLGRNNTLKKTENGAWRHRPQGYKRSPRPRDHKRSPKFPSVLLLENCFRGAIIWEGDSQNGDAAVSVCCEKSIAVATRDENPVSVSYEGDSQNGDVCAYLFASGRDGVGGGELNFSLMQMLAVPFFRGCFRVSKISIAVATSDVKSVSVSYVLEWALGVLRCKEDTHKGVAQM</sequence>
<dbReference type="Proteomes" id="UP001054945">
    <property type="component" value="Unassembled WGS sequence"/>
</dbReference>
<keyword evidence="3" id="KW-1185">Reference proteome</keyword>
<gene>
    <name evidence="2" type="ORF">CEXT_723891</name>
</gene>
<protein>
    <submittedName>
        <fullName evidence="2">Uncharacterized protein</fullName>
    </submittedName>
</protein>
<accession>A0AAV4M5K6</accession>
<name>A0AAV4M5K6_CAEEX</name>
<evidence type="ECO:0000256" key="1">
    <source>
        <dbReference type="SAM" id="MobiDB-lite"/>
    </source>
</evidence>
<dbReference type="AlphaFoldDB" id="A0AAV4M5K6"/>
<reference evidence="2 3" key="1">
    <citation type="submission" date="2021-06" db="EMBL/GenBank/DDBJ databases">
        <title>Caerostris extrusa draft genome.</title>
        <authorList>
            <person name="Kono N."/>
            <person name="Arakawa K."/>
        </authorList>
    </citation>
    <scope>NUCLEOTIDE SEQUENCE [LARGE SCALE GENOMIC DNA]</scope>
</reference>
<evidence type="ECO:0000313" key="3">
    <source>
        <dbReference type="Proteomes" id="UP001054945"/>
    </source>
</evidence>
<evidence type="ECO:0000313" key="2">
    <source>
        <dbReference type="EMBL" id="GIX67125.1"/>
    </source>
</evidence>
<feature type="compositionally biased region" description="Basic residues" evidence="1">
    <location>
        <begin position="88"/>
        <end position="108"/>
    </location>
</feature>
<feature type="region of interest" description="Disordered" evidence="1">
    <location>
        <begin position="84"/>
        <end position="108"/>
    </location>
</feature>
<comment type="caution">
    <text evidence="2">The sequence shown here is derived from an EMBL/GenBank/DDBJ whole genome shotgun (WGS) entry which is preliminary data.</text>
</comment>
<organism evidence="2 3">
    <name type="scientific">Caerostris extrusa</name>
    <name type="common">Bark spider</name>
    <name type="synonym">Caerostris bankana</name>
    <dbReference type="NCBI Taxonomy" id="172846"/>
    <lineage>
        <taxon>Eukaryota</taxon>
        <taxon>Metazoa</taxon>
        <taxon>Ecdysozoa</taxon>
        <taxon>Arthropoda</taxon>
        <taxon>Chelicerata</taxon>
        <taxon>Arachnida</taxon>
        <taxon>Araneae</taxon>
        <taxon>Araneomorphae</taxon>
        <taxon>Entelegynae</taxon>
        <taxon>Araneoidea</taxon>
        <taxon>Araneidae</taxon>
        <taxon>Caerostris</taxon>
    </lineage>
</organism>
<proteinExistence type="predicted"/>
<dbReference type="EMBL" id="BPLR01001851">
    <property type="protein sequence ID" value="GIX67125.1"/>
    <property type="molecule type" value="Genomic_DNA"/>
</dbReference>